<name>W4LS88_ENTF1</name>
<dbReference type="EMBL" id="AZHW01000321">
    <property type="protein sequence ID" value="ETX00616.1"/>
    <property type="molecule type" value="Genomic_DNA"/>
</dbReference>
<dbReference type="AlphaFoldDB" id="W4LS88"/>
<keyword evidence="1" id="KW-0472">Membrane</keyword>
<evidence type="ECO:0008006" key="4">
    <source>
        <dbReference type="Google" id="ProtNLM"/>
    </source>
</evidence>
<gene>
    <name evidence="2" type="ORF">ETSY1_10590</name>
</gene>
<evidence type="ECO:0000313" key="3">
    <source>
        <dbReference type="Proteomes" id="UP000019141"/>
    </source>
</evidence>
<evidence type="ECO:0000256" key="1">
    <source>
        <dbReference type="SAM" id="Phobius"/>
    </source>
</evidence>
<proteinExistence type="predicted"/>
<feature type="transmembrane region" description="Helical" evidence="1">
    <location>
        <begin position="20"/>
        <end position="41"/>
    </location>
</feature>
<evidence type="ECO:0000313" key="2">
    <source>
        <dbReference type="EMBL" id="ETX00616.1"/>
    </source>
</evidence>
<dbReference type="Pfam" id="PF07963">
    <property type="entry name" value="N_methyl"/>
    <property type="match status" value="1"/>
</dbReference>
<accession>W4LS88</accession>
<keyword evidence="3" id="KW-1185">Reference proteome</keyword>
<dbReference type="NCBIfam" id="TIGR02532">
    <property type="entry name" value="IV_pilin_GFxxxE"/>
    <property type="match status" value="1"/>
</dbReference>
<protein>
    <recommendedName>
        <fullName evidence="4">Type IV pilus modification protein PilV</fullName>
    </recommendedName>
</protein>
<dbReference type="Proteomes" id="UP000019141">
    <property type="component" value="Unassembled WGS sequence"/>
</dbReference>
<dbReference type="HOGENOM" id="CLU_1892350_0_0_7"/>
<dbReference type="InterPro" id="IPR012902">
    <property type="entry name" value="N_methyl_site"/>
</dbReference>
<comment type="caution">
    <text evidence="2">The sequence shown here is derived from an EMBL/GenBank/DDBJ whole genome shotgun (WGS) entry which is preliminary data.</text>
</comment>
<reference evidence="2 3" key="1">
    <citation type="journal article" date="2014" name="Nature">
        <title>An environmental bacterial taxon with a large and distinct metabolic repertoire.</title>
        <authorList>
            <person name="Wilson M.C."/>
            <person name="Mori T."/>
            <person name="Ruckert C."/>
            <person name="Uria A.R."/>
            <person name="Helf M.J."/>
            <person name="Takada K."/>
            <person name="Gernert C."/>
            <person name="Steffens U.A."/>
            <person name="Heycke N."/>
            <person name="Schmitt S."/>
            <person name="Rinke C."/>
            <person name="Helfrich E.J."/>
            <person name="Brachmann A.O."/>
            <person name="Gurgui C."/>
            <person name="Wakimoto T."/>
            <person name="Kracht M."/>
            <person name="Crusemann M."/>
            <person name="Hentschel U."/>
            <person name="Abe I."/>
            <person name="Matsunaga S."/>
            <person name="Kalinowski J."/>
            <person name="Takeyama H."/>
            <person name="Piel J."/>
        </authorList>
    </citation>
    <scope>NUCLEOTIDE SEQUENCE [LARGE SCALE GENOMIC DNA]</scope>
    <source>
        <strain evidence="3">TSY1</strain>
    </source>
</reference>
<sequence>MLTSPDANRCAMAGFTLLEVLIAITVMSVGLLGVSTMLTHITQQQSMNANRAIATTLAREQLEQIKQVDYANVTVANYPQEAYGSMAGYEQFQRTVAIADDTPLANTKTVTITVTWADPFRGLRNTTINTVIAP</sequence>
<organism evidence="2 3">
    <name type="scientific">Entotheonella factor</name>
    <dbReference type="NCBI Taxonomy" id="1429438"/>
    <lineage>
        <taxon>Bacteria</taxon>
        <taxon>Pseudomonadati</taxon>
        <taxon>Nitrospinota/Tectimicrobiota group</taxon>
        <taxon>Candidatus Tectimicrobiota</taxon>
        <taxon>Candidatus Entotheonellia</taxon>
        <taxon>Candidatus Entotheonellales</taxon>
        <taxon>Candidatus Entotheonellaceae</taxon>
        <taxon>Candidatus Entotheonella</taxon>
    </lineage>
</organism>
<keyword evidence="1" id="KW-1133">Transmembrane helix</keyword>
<dbReference type="PROSITE" id="PS00409">
    <property type="entry name" value="PROKAR_NTER_METHYL"/>
    <property type="match status" value="1"/>
</dbReference>
<keyword evidence="1" id="KW-0812">Transmembrane</keyword>